<evidence type="ECO:0000256" key="1">
    <source>
        <dbReference type="ARBA" id="ARBA00000185"/>
    </source>
</evidence>
<protein>
    <recommendedName>
        <fullName evidence="4">DNA topoisomerase (ATP-hydrolyzing)</fullName>
        <ecNumber evidence="4">5.6.2.2</ecNumber>
    </recommendedName>
</protein>
<comment type="similarity">
    <text evidence="3 10">Belongs to the TOP6A family.</text>
</comment>
<dbReference type="VEuPathDB" id="FungiDB:HMPREF1541_10188"/>
<feature type="active site" description="O-(5'-phospho-DNA)-tyrosine intermediate" evidence="10">
    <location>
        <position position="105"/>
    </location>
</feature>
<evidence type="ECO:0000256" key="10">
    <source>
        <dbReference type="PROSITE-ProRule" id="PRU01385"/>
    </source>
</evidence>
<keyword evidence="14" id="KW-1185">Reference proteome</keyword>
<evidence type="ECO:0000256" key="8">
    <source>
        <dbReference type="ARBA" id="ARBA00023125"/>
    </source>
</evidence>
<evidence type="ECO:0000256" key="4">
    <source>
        <dbReference type="ARBA" id="ARBA00012895"/>
    </source>
</evidence>
<dbReference type="PROSITE" id="PS52041">
    <property type="entry name" value="TOPO_IIB"/>
    <property type="match status" value="1"/>
</dbReference>
<organism evidence="13 14">
    <name type="scientific">Cyphellophora europaea (strain CBS 101466)</name>
    <name type="common">Phialophora europaea</name>
    <dbReference type="NCBI Taxonomy" id="1220924"/>
    <lineage>
        <taxon>Eukaryota</taxon>
        <taxon>Fungi</taxon>
        <taxon>Dikarya</taxon>
        <taxon>Ascomycota</taxon>
        <taxon>Pezizomycotina</taxon>
        <taxon>Eurotiomycetes</taxon>
        <taxon>Chaetothyriomycetidae</taxon>
        <taxon>Chaetothyriales</taxon>
        <taxon>Cyphellophoraceae</taxon>
        <taxon>Cyphellophora</taxon>
    </lineage>
</organism>
<dbReference type="InterPro" id="IPR036078">
    <property type="entry name" value="Spo11/TopoVI_A_sf"/>
</dbReference>
<dbReference type="OrthoDB" id="5377392at2759"/>
<evidence type="ECO:0000313" key="14">
    <source>
        <dbReference type="Proteomes" id="UP000030752"/>
    </source>
</evidence>
<dbReference type="HOGENOM" id="CLU_037229_0_0_1"/>
<keyword evidence="5" id="KW-0479">Metal-binding</keyword>
<dbReference type="GO" id="GO:0000228">
    <property type="term" value="C:nuclear chromosome"/>
    <property type="evidence" value="ECO:0007669"/>
    <property type="project" value="TreeGrafter"/>
</dbReference>
<dbReference type="eggNOG" id="KOG2795">
    <property type="taxonomic scope" value="Eukaryota"/>
</dbReference>
<dbReference type="GO" id="GO:0000706">
    <property type="term" value="P:meiotic DNA double-strand break processing"/>
    <property type="evidence" value="ECO:0007669"/>
    <property type="project" value="TreeGrafter"/>
</dbReference>
<evidence type="ECO:0000256" key="7">
    <source>
        <dbReference type="ARBA" id="ARBA00023029"/>
    </source>
</evidence>
<dbReference type="InterPro" id="IPR034136">
    <property type="entry name" value="TOPRIM_Topo6A/Spo11"/>
</dbReference>
<evidence type="ECO:0000256" key="9">
    <source>
        <dbReference type="ARBA" id="ARBA00023235"/>
    </source>
</evidence>
<dbReference type="InterPro" id="IPR013049">
    <property type="entry name" value="Spo11/TopoVI_A_N"/>
</dbReference>
<dbReference type="GO" id="GO:0042138">
    <property type="term" value="P:meiotic DNA double-strand break formation"/>
    <property type="evidence" value="ECO:0007669"/>
    <property type="project" value="TreeGrafter"/>
</dbReference>
<dbReference type="PRINTS" id="PR01550">
    <property type="entry name" value="TOP6AFAMILY"/>
</dbReference>
<dbReference type="EMBL" id="KB822714">
    <property type="protein sequence ID" value="ETN44518.1"/>
    <property type="molecule type" value="Genomic_DNA"/>
</dbReference>
<dbReference type="STRING" id="1220924.W2S916"/>
<evidence type="ECO:0000313" key="13">
    <source>
        <dbReference type="EMBL" id="ETN44518.1"/>
    </source>
</evidence>
<dbReference type="CDD" id="cd00223">
    <property type="entry name" value="TOPRIM_TopoIIB_SPO"/>
    <property type="match status" value="1"/>
</dbReference>
<feature type="domain" description="Spo11/DNA topoisomerase VI subunit A N-terminal" evidence="11">
    <location>
        <begin position="76"/>
        <end position="137"/>
    </location>
</feature>
<dbReference type="InterPro" id="IPR002815">
    <property type="entry name" value="Spo11/TopoVI_A"/>
</dbReference>
<accession>W2S916</accession>
<dbReference type="Proteomes" id="UP000030752">
    <property type="component" value="Unassembled WGS sequence"/>
</dbReference>
<dbReference type="GO" id="GO:0046872">
    <property type="term" value="F:metal ion binding"/>
    <property type="evidence" value="ECO:0007669"/>
    <property type="project" value="UniProtKB-KW"/>
</dbReference>
<dbReference type="GO" id="GO:0003677">
    <property type="term" value="F:DNA binding"/>
    <property type="evidence" value="ECO:0007669"/>
    <property type="project" value="UniProtKB-UniRule"/>
</dbReference>
<evidence type="ECO:0000259" key="11">
    <source>
        <dbReference type="Pfam" id="PF04406"/>
    </source>
</evidence>
<dbReference type="SUPFAM" id="SSF56726">
    <property type="entry name" value="DNA topoisomerase IV, alpha subunit"/>
    <property type="match status" value="1"/>
</dbReference>
<dbReference type="EC" id="5.6.2.2" evidence="4"/>
<keyword evidence="9 10" id="KW-0413">Isomerase</keyword>
<sequence>MTASAGSLKAREWIECALNEVVKEVAKGTDGKPCIELKRIEGYEARVDKHLASTQFMTKDHKVTYCWPGKTADEAWRFSCVVSVLNAMHAAICANVTVTKRDIFYGEPELFGDQVIVDSLIDDIVHTCQVRREDLHVTASPKGLFVSPCANRGEVQSIASDSVFKTSPAWILVMEKEATFNSLHQSNFHHCHQAGPGLLVTGKGYPDIATRHFLRWCIGSTDHAPQIFGLFDFDAYGVDILKTYRIGSKASATELHRNLPEIKWLGIKSEDIIQLPSSAALMPLTQKDRRKAIKLIESAVLEQGGTVEELLDCREELQRMLMLNKKAEIQVLEDQLCRWAERKMLEAMRDST</sequence>
<keyword evidence="8 10" id="KW-0238">DNA-binding</keyword>
<evidence type="ECO:0000256" key="3">
    <source>
        <dbReference type="ARBA" id="ARBA00006559"/>
    </source>
</evidence>
<reference evidence="13 14" key="1">
    <citation type="submission" date="2013-03" db="EMBL/GenBank/DDBJ databases">
        <title>The Genome Sequence of Phialophora europaea CBS 101466.</title>
        <authorList>
            <consortium name="The Broad Institute Genomics Platform"/>
            <person name="Cuomo C."/>
            <person name="de Hoog S."/>
            <person name="Gorbushina A."/>
            <person name="Walker B."/>
            <person name="Young S.K."/>
            <person name="Zeng Q."/>
            <person name="Gargeya S."/>
            <person name="Fitzgerald M."/>
            <person name="Haas B."/>
            <person name="Abouelleil A."/>
            <person name="Allen A.W."/>
            <person name="Alvarado L."/>
            <person name="Arachchi H.M."/>
            <person name="Berlin A.M."/>
            <person name="Chapman S.B."/>
            <person name="Gainer-Dewar J."/>
            <person name="Goldberg J."/>
            <person name="Griggs A."/>
            <person name="Gujja S."/>
            <person name="Hansen M."/>
            <person name="Howarth C."/>
            <person name="Imamovic A."/>
            <person name="Ireland A."/>
            <person name="Larimer J."/>
            <person name="McCowan C."/>
            <person name="Murphy C."/>
            <person name="Pearson M."/>
            <person name="Poon T.W."/>
            <person name="Priest M."/>
            <person name="Roberts A."/>
            <person name="Saif S."/>
            <person name="Shea T."/>
            <person name="Sisk P."/>
            <person name="Sykes S."/>
            <person name="Wortman J."/>
            <person name="Nusbaum C."/>
            <person name="Birren B."/>
        </authorList>
    </citation>
    <scope>NUCLEOTIDE SEQUENCE [LARGE SCALE GENOMIC DNA]</scope>
    <source>
        <strain evidence="13 14">CBS 101466</strain>
    </source>
</reference>
<evidence type="ECO:0000256" key="2">
    <source>
        <dbReference type="ARBA" id="ARBA00001946"/>
    </source>
</evidence>
<name>W2S916_CYPE1</name>
<dbReference type="FunCoup" id="W2S916">
    <property type="interactions" value="802"/>
</dbReference>
<dbReference type="RefSeq" id="XP_008713081.1">
    <property type="nucleotide sequence ID" value="XM_008714859.1"/>
</dbReference>
<feature type="domain" description="Topoisomerase 6 subunit A/Spo11 TOPRIM" evidence="12">
    <location>
        <begin position="171"/>
        <end position="335"/>
    </location>
</feature>
<evidence type="ECO:0000256" key="5">
    <source>
        <dbReference type="ARBA" id="ARBA00022723"/>
    </source>
</evidence>
<dbReference type="Pfam" id="PF21180">
    <property type="entry name" value="TOP6A-Spo11_Toprim"/>
    <property type="match status" value="1"/>
</dbReference>
<dbReference type="PANTHER" id="PTHR10848">
    <property type="entry name" value="MEIOTIC RECOMBINATION PROTEIN SPO11"/>
    <property type="match status" value="1"/>
</dbReference>
<dbReference type="InterPro" id="IPR036388">
    <property type="entry name" value="WH-like_DNA-bd_sf"/>
</dbReference>
<comment type="cofactor">
    <cofactor evidence="2">
        <name>Mg(2+)</name>
        <dbReference type="ChEBI" id="CHEBI:18420"/>
    </cofactor>
</comment>
<dbReference type="PANTHER" id="PTHR10848:SF0">
    <property type="entry name" value="MEIOTIC RECOMBINATION PROTEIN SPO11"/>
    <property type="match status" value="1"/>
</dbReference>
<keyword evidence="7 10" id="KW-0799">Topoisomerase</keyword>
<proteinExistence type="inferred from homology"/>
<dbReference type="Gene3D" id="1.10.10.10">
    <property type="entry name" value="Winged helix-like DNA-binding domain superfamily/Winged helix DNA-binding domain"/>
    <property type="match status" value="1"/>
</dbReference>
<dbReference type="AlphaFoldDB" id="W2S916"/>
<evidence type="ECO:0000256" key="6">
    <source>
        <dbReference type="ARBA" id="ARBA00022842"/>
    </source>
</evidence>
<dbReference type="GeneID" id="19977527"/>
<dbReference type="GO" id="GO:0003918">
    <property type="term" value="F:DNA topoisomerase type II (double strand cut, ATP-hydrolyzing) activity"/>
    <property type="evidence" value="ECO:0007669"/>
    <property type="project" value="UniProtKB-UniRule"/>
</dbReference>
<keyword evidence="6" id="KW-0460">Magnesium</keyword>
<dbReference type="GO" id="GO:0007131">
    <property type="term" value="P:reciprocal meiotic recombination"/>
    <property type="evidence" value="ECO:0007669"/>
    <property type="project" value="TreeGrafter"/>
</dbReference>
<dbReference type="Pfam" id="PF04406">
    <property type="entry name" value="TP6A_N"/>
    <property type="match status" value="1"/>
</dbReference>
<dbReference type="GO" id="GO:0005524">
    <property type="term" value="F:ATP binding"/>
    <property type="evidence" value="ECO:0007669"/>
    <property type="project" value="InterPro"/>
</dbReference>
<dbReference type="InParanoid" id="W2S916"/>
<dbReference type="Gene3D" id="3.40.1360.10">
    <property type="match status" value="1"/>
</dbReference>
<evidence type="ECO:0000259" key="12">
    <source>
        <dbReference type="Pfam" id="PF21180"/>
    </source>
</evidence>
<gene>
    <name evidence="13" type="ORF">HMPREF1541_10188</name>
</gene>
<comment type="catalytic activity">
    <reaction evidence="1 10">
        <text>ATP-dependent breakage, passage and rejoining of double-stranded DNA.</text>
        <dbReference type="EC" id="5.6.2.2"/>
    </reaction>
</comment>